<keyword evidence="2" id="KW-1185">Reference proteome</keyword>
<organism evidence="1 2">
    <name type="scientific">Metabacillus fastidiosus</name>
    <dbReference type="NCBI Taxonomy" id="1458"/>
    <lineage>
        <taxon>Bacteria</taxon>
        <taxon>Bacillati</taxon>
        <taxon>Bacillota</taxon>
        <taxon>Bacilli</taxon>
        <taxon>Bacillales</taxon>
        <taxon>Bacillaceae</taxon>
        <taxon>Metabacillus</taxon>
    </lineage>
</organism>
<dbReference type="GeneID" id="301141417"/>
<evidence type="ECO:0000313" key="1">
    <source>
        <dbReference type="EMBL" id="MED4402687.1"/>
    </source>
</evidence>
<dbReference type="Proteomes" id="UP001342826">
    <property type="component" value="Unassembled WGS sequence"/>
</dbReference>
<dbReference type="EMBL" id="JARTFS010000012">
    <property type="protein sequence ID" value="MED4402687.1"/>
    <property type="molecule type" value="Genomic_DNA"/>
</dbReference>
<dbReference type="RefSeq" id="WP_066230232.1">
    <property type="nucleotide sequence ID" value="NZ_JARTFS010000012.1"/>
</dbReference>
<proteinExistence type="predicted"/>
<gene>
    <name evidence="1" type="ORF">P9271_15320</name>
</gene>
<name>A0ABU6NZY0_9BACI</name>
<accession>A0ABU6NZY0</accession>
<evidence type="ECO:0000313" key="2">
    <source>
        <dbReference type="Proteomes" id="UP001342826"/>
    </source>
</evidence>
<comment type="caution">
    <text evidence="1">The sequence shown here is derived from an EMBL/GenBank/DDBJ whole genome shotgun (WGS) entry which is preliminary data.</text>
</comment>
<sequence length="72" mass="8399">MKVLKHIVKIDDRSRAAAKITETHSYQNKRNGVYALDLNSRIKREDLMRMEILIMKNYENGILGTSHTKQLV</sequence>
<reference evidence="1 2" key="1">
    <citation type="submission" date="2023-03" db="EMBL/GenBank/DDBJ databases">
        <title>Bacillus Genome Sequencing.</title>
        <authorList>
            <person name="Dunlap C."/>
        </authorList>
    </citation>
    <scope>NUCLEOTIDE SEQUENCE [LARGE SCALE GENOMIC DNA]</scope>
    <source>
        <strain evidence="1 2">NRS-1717</strain>
    </source>
</reference>
<protein>
    <submittedName>
        <fullName evidence="1">Uncharacterized protein</fullName>
    </submittedName>
</protein>